<evidence type="ECO:0000313" key="3">
    <source>
        <dbReference type="Proteomes" id="UP000275078"/>
    </source>
</evidence>
<evidence type="ECO:0000256" key="1">
    <source>
        <dbReference type="SAM" id="MobiDB-lite"/>
    </source>
</evidence>
<feature type="compositionally biased region" description="Basic and acidic residues" evidence="1">
    <location>
        <begin position="17"/>
        <end position="28"/>
    </location>
</feature>
<dbReference type="EMBL" id="ML119858">
    <property type="protein sequence ID" value="RPA72532.1"/>
    <property type="molecule type" value="Genomic_DNA"/>
</dbReference>
<accession>A0A3N4HE73</accession>
<feature type="region of interest" description="Disordered" evidence="1">
    <location>
        <begin position="117"/>
        <end position="137"/>
    </location>
</feature>
<sequence length="200" mass="21394">MCATLDLVNIHHNNAKKSRDGFVGDADKPQGAPVYNWPKAEKSRDGFGGMPTNPRVLRSTIGPKPKSHGTGLAGCRQTPGCSGLQLAQSRKVTGRVWRDADKPQGAPAYNWPKAEKLRDGFGGMPTNPRVLRPTIGPKPKSYGTGLAGCRQTPGCSGLQLAQSRKVTGRVWRDADKPQGAPAQYWTKADKSQGAPAHSQS</sequence>
<keyword evidence="3" id="KW-1185">Reference proteome</keyword>
<reference evidence="2 3" key="1">
    <citation type="journal article" date="2018" name="Nat. Ecol. Evol.">
        <title>Pezizomycetes genomes reveal the molecular basis of ectomycorrhizal truffle lifestyle.</title>
        <authorList>
            <person name="Murat C."/>
            <person name="Payen T."/>
            <person name="Noel B."/>
            <person name="Kuo A."/>
            <person name="Morin E."/>
            <person name="Chen J."/>
            <person name="Kohler A."/>
            <person name="Krizsan K."/>
            <person name="Balestrini R."/>
            <person name="Da Silva C."/>
            <person name="Montanini B."/>
            <person name="Hainaut M."/>
            <person name="Levati E."/>
            <person name="Barry K.W."/>
            <person name="Belfiori B."/>
            <person name="Cichocki N."/>
            <person name="Clum A."/>
            <person name="Dockter R.B."/>
            <person name="Fauchery L."/>
            <person name="Guy J."/>
            <person name="Iotti M."/>
            <person name="Le Tacon F."/>
            <person name="Lindquist E.A."/>
            <person name="Lipzen A."/>
            <person name="Malagnac F."/>
            <person name="Mello A."/>
            <person name="Molinier V."/>
            <person name="Miyauchi S."/>
            <person name="Poulain J."/>
            <person name="Riccioni C."/>
            <person name="Rubini A."/>
            <person name="Sitrit Y."/>
            <person name="Splivallo R."/>
            <person name="Traeger S."/>
            <person name="Wang M."/>
            <person name="Zifcakova L."/>
            <person name="Wipf D."/>
            <person name="Zambonelli A."/>
            <person name="Paolocci F."/>
            <person name="Nowrousian M."/>
            <person name="Ottonello S."/>
            <person name="Baldrian P."/>
            <person name="Spatafora J.W."/>
            <person name="Henrissat B."/>
            <person name="Nagy L.G."/>
            <person name="Aury J.M."/>
            <person name="Wincker P."/>
            <person name="Grigoriev I.V."/>
            <person name="Bonfante P."/>
            <person name="Martin F.M."/>
        </authorList>
    </citation>
    <scope>NUCLEOTIDE SEQUENCE [LARGE SCALE GENOMIC DNA]</scope>
    <source>
        <strain evidence="2 3">RN42</strain>
    </source>
</reference>
<proteinExistence type="predicted"/>
<organism evidence="2 3">
    <name type="scientific">Ascobolus immersus RN42</name>
    <dbReference type="NCBI Taxonomy" id="1160509"/>
    <lineage>
        <taxon>Eukaryota</taxon>
        <taxon>Fungi</taxon>
        <taxon>Dikarya</taxon>
        <taxon>Ascomycota</taxon>
        <taxon>Pezizomycotina</taxon>
        <taxon>Pezizomycetes</taxon>
        <taxon>Pezizales</taxon>
        <taxon>Ascobolaceae</taxon>
        <taxon>Ascobolus</taxon>
    </lineage>
</organism>
<dbReference type="AlphaFoldDB" id="A0A3N4HE73"/>
<feature type="region of interest" description="Disordered" evidence="1">
    <location>
        <begin position="17"/>
        <end position="55"/>
    </location>
</feature>
<evidence type="ECO:0000313" key="2">
    <source>
        <dbReference type="EMBL" id="RPA72532.1"/>
    </source>
</evidence>
<protein>
    <submittedName>
        <fullName evidence="2">Uncharacterized protein</fullName>
    </submittedName>
</protein>
<dbReference type="Proteomes" id="UP000275078">
    <property type="component" value="Unassembled WGS sequence"/>
</dbReference>
<name>A0A3N4HE73_ASCIM</name>
<gene>
    <name evidence="2" type="ORF">BJ508DRAFT_314674</name>
</gene>
<feature type="region of interest" description="Disordered" evidence="1">
    <location>
        <begin position="166"/>
        <end position="200"/>
    </location>
</feature>